<feature type="compositionally biased region" description="Acidic residues" evidence="1">
    <location>
        <begin position="136"/>
        <end position="149"/>
    </location>
</feature>
<gene>
    <name evidence="2" type="ORF">ILEXP_LOCUS4010</name>
</gene>
<name>A0ABC8QW69_9AQUA</name>
<feature type="region of interest" description="Disordered" evidence="1">
    <location>
        <begin position="89"/>
        <end position="149"/>
    </location>
</feature>
<dbReference type="Proteomes" id="UP001642360">
    <property type="component" value="Unassembled WGS sequence"/>
</dbReference>
<dbReference type="EMBL" id="CAUOFW020000792">
    <property type="protein sequence ID" value="CAK9136994.1"/>
    <property type="molecule type" value="Genomic_DNA"/>
</dbReference>
<dbReference type="AlphaFoldDB" id="A0ABC8QW69"/>
<organism evidence="2 3">
    <name type="scientific">Ilex paraguariensis</name>
    <name type="common">yerba mate</name>
    <dbReference type="NCBI Taxonomy" id="185542"/>
    <lineage>
        <taxon>Eukaryota</taxon>
        <taxon>Viridiplantae</taxon>
        <taxon>Streptophyta</taxon>
        <taxon>Embryophyta</taxon>
        <taxon>Tracheophyta</taxon>
        <taxon>Spermatophyta</taxon>
        <taxon>Magnoliopsida</taxon>
        <taxon>eudicotyledons</taxon>
        <taxon>Gunneridae</taxon>
        <taxon>Pentapetalae</taxon>
        <taxon>asterids</taxon>
        <taxon>campanulids</taxon>
        <taxon>Aquifoliales</taxon>
        <taxon>Aquifoliaceae</taxon>
        <taxon>Ilex</taxon>
    </lineage>
</organism>
<evidence type="ECO:0000256" key="1">
    <source>
        <dbReference type="SAM" id="MobiDB-lite"/>
    </source>
</evidence>
<proteinExistence type="predicted"/>
<feature type="compositionally biased region" description="Basic and acidic residues" evidence="1">
    <location>
        <begin position="1"/>
        <end position="10"/>
    </location>
</feature>
<feature type="non-terminal residue" evidence="2">
    <location>
        <position position="1"/>
    </location>
</feature>
<evidence type="ECO:0000313" key="3">
    <source>
        <dbReference type="Proteomes" id="UP001642360"/>
    </source>
</evidence>
<feature type="region of interest" description="Disordered" evidence="1">
    <location>
        <begin position="1"/>
        <end position="59"/>
    </location>
</feature>
<feature type="compositionally biased region" description="Basic and acidic residues" evidence="1">
    <location>
        <begin position="25"/>
        <end position="38"/>
    </location>
</feature>
<protein>
    <submittedName>
        <fullName evidence="2">Uncharacterized protein</fullName>
    </submittedName>
</protein>
<sequence length="149" mass="16289">VGVKKTHENHLTPPKKGPISSWLESKSDTMSRFGKDRLTSTLTPAAPSPTTVPVTSKETRSRILRELEFLAMAQRMMFEALLSGVTYPKAPPPPHTSQPTCSIPAASTEVPPSTFVIDPRGDVQELDSIDSKEEGEYGSEYESEEEASN</sequence>
<reference evidence="2 3" key="1">
    <citation type="submission" date="2024-02" db="EMBL/GenBank/DDBJ databases">
        <authorList>
            <person name="Vignale AGUSTIN F."/>
            <person name="Sosa J E."/>
            <person name="Modenutti C."/>
        </authorList>
    </citation>
    <scope>NUCLEOTIDE SEQUENCE [LARGE SCALE GENOMIC DNA]</scope>
</reference>
<feature type="compositionally biased region" description="Basic and acidic residues" evidence="1">
    <location>
        <begin position="119"/>
        <end position="135"/>
    </location>
</feature>
<comment type="caution">
    <text evidence="2">The sequence shown here is derived from an EMBL/GenBank/DDBJ whole genome shotgun (WGS) entry which is preliminary data.</text>
</comment>
<keyword evidence="3" id="KW-1185">Reference proteome</keyword>
<evidence type="ECO:0000313" key="2">
    <source>
        <dbReference type="EMBL" id="CAK9136994.1"/>
    </source>
</evidence>
<accession>A0ABC8QW69</accession>
<feature type="compositionally biased region" description="Low complexity" evidence="1">
    <location>
        <begin position="39"/>
        <end position="55"/>
    </location>
</feature>